<feature type="region of interest" description="Disordered" evidence="2">
    <location>
        <begin position="434"/>
        <end position="453"/>
    </location>
</feature>
<dbReference type="AlphaFoldDB" id="A0AAU9WQZ8"/>
<gene>
    <name evidence="4" type="ORF">PMEA_00009807</name>
</gene>
<dbReference type="EMBL" id="CALNXJ010000019">
    <property type="protein sequence ID" value="CAH3122817.1"/>
    <property type="molecule type" value="Genomic_DNA"/>
</dbReference>
<dbReference type="Proteomes" id="UP001159428">
    <property type="component" value="Unassembled WGS sequence"/>
</dbReference>
<evidence type="ECO:0000313" key="4">
    <source>
        <dbReference type="EMBL" id="CAH3122817.1"/>
    </source>
</evidence>
<evidence type="ECO:0000313" key="5">
    <source>
        <dbReference type="Proteomes" id="UP001159428"/>
    </source>
</evidence>
<feature type="non-terminal residue" evidence="4">
    <location>
        <position position="1"/>
    </location>
</feature>
<evidence type="ECO:0000256" key="1">
    <source>
        <dbReference type="ARBA" id="ARBA00023172"/>
    </source>
</evidence>
<evidence type="ECO:0000256" key="2">
    <source>
        <dbReference type="SAM" id="MobiDB-lite"/>
    </source>
</evidence>
<organism evidence="4 5">
    <name type="scientific">Pocillopora meandrina</name>
    <dbReference type="NCBI Taxonomy" id="46732"/>
    <lineage>
        <taxon>Eukaryota</taxon>
        <taxon>Metazoa</taxon>
        <taxon>Cnidaria</taxon>
        <taxon>Anthozoa</taxon>
        <taxon>Hexacorallia</taxon>
        <taxon>Scleractinia</taxon>
        <taxon>Astrocoeniina</taxon>
        <taxon>Pocilloporidae</taxon>
        <taxon>Pocillopora</taxon>
    </lineage>
</organism>
<evidence type="ECO:0000259" key="3">
    <source>
        <dbReference type="Pfam" id="PF00589"/>
    </source>
</evidence>
<dbReference type="SUPFAM" id="SSF56349">
    <property type="entry name" value="DNA breaking-rejoining enzymes"/>
    <property type="match status" value="1"/>
</dbReference>
<dbReference type="GO" id="GO:0006310">
    <property type="term" value="P:DNA recombination"/>
    <property type="evidence" value="ECO:0007669"/>
    <property type="project" value="UniProtKB-KW"/>
</dbReference>
<dbReference type="PANTHER" id="PTHR21446">
    <property type="entry name" value="DUF3504 DOMAIN-CONTAINING PROTEIN"/>
    <property type="match status" value="1"/>
</dbReference>
<dbReference type="GO" id="GO:0015074">
    <property type="term" value="P:DNA integration"/>
    <property type="evidence" value="ECO:0007669"/>
    <property type="project" value="InterPro"/>
</dbReference>
<dbReference type="PANTHER" id="PTHR21446:SF6">
    <property type="entry name" value="MITOCHONDRIAL ANTIVIRAL-SIGNALING PROTEIN"/>
    <property type="match status" value="1"/>
</dbReference>
<dbReference type="InterPro" id="IPR011010">
    <property type="entry name" value="DNA_brk_join_enz"/>
</dbReference>
<feature type="region of interest" description="Disordered" evidence="2">
    <location>
        <begin position="377"/>
        <end position="402"/>
    </location>
</feature>
<keyword evidence="1" id="KW-0233">DNA recombination</keyword>
<dbReference type="InterPro" id="IPR002104">
    <property type="entry name" value="Integrase_catalytic"/>
</dbReference>
<dbReference type="Pfam" id="PF00589">
    <property type="entry name" value="Phage_integrase"/>
    <property type="match status" value="1"/>
</dbReference>
<dbReference type="Gene3D" id="1.10.443.10">
    <property type="entry name" value="Intergrase catalytic core"/>
    <property type="match status" value="1"/>
</dbReference>
<feature type="domain" description="Tyr recombinase" evidence="3">
    <location>
        <begin position="287"/>
        <end position="358"/>
    </location>
</feature>
<comment type="caution">
    <text evidence="4">The sequence shown here is derived from an EMBL/GenBank/DDBJ whole genome shotgun (WGS) entry which is preliminary data.</text>
</comment>
<keyword evidence="5" id="KW-1185">Reference proteome</keyword>
<sequence>SSNRLLAKTEVMEEISSQNSDLGLEDLDKLEAKGQAENTKRATLWGIKKFEKWCDKQKLKVDFNCVTPVELNELLRKFYAEVKLEKDQLLTPSTLTGIQAAIHRQMTSASISRSMNIMQDSEFLSANKMFEAKCKLYTKEMNPKPTHKSSIAAGDMLKLRGYFSEGLDSNNSWADPEQLLQFVWFSLCFHFGRCGREGWRELSKQSFGIKTDDSGARYVTEIQTEQTKNYQGGSKQKDQAYSDVRMYKNSTPLDLVGSFEFYISRLHPSCQALFQTPNHHFKKAESRWFRNEPLGKNTIAKLMENISSKAELSERYTNHCIRASTITALYQRGVDAKQICAITKHKDERSLSHYISQTTSEQKRQCSRFLQAFYEHPPTQTSQDSRSSTHSESENTGRTGEVTSVSQTLQNHFLSLAQPYPNCTQHIQIGTMDVYHGAGPSQPTDHSDCKPVKRRRIIIESDSD</sequence>
<accession>A0AAU9WQZ8</accession>
<dbReference type="GO" id="GO:0003677">
    <property type="term" value="F:DNA binding"/>
    <property type="evidence" value="ECO:0007669"/>
    <property type="project" value="InterPro"/>
</dbReference>
<protein>
    <recommendedName>
        <fullName evidence="3">Tyr recombinase domain-containing protein</fullName>
    </recommendedName>
</protein>
<proteinExistence type="predicted"/>
<reference evidence="4 5" key="1">
    <citation type="submission" date="2022-05" db="EMBL/GenBank/DDBJ databases">
        <authorList>
            <consortium name="Genoscope - CEA"/>
            <person name="William W."/>
        </authorList>
    </citation>
    <scope>NUCLEOTIDE SEQUENCE [LARGE SCALE GENOMIC DNA]</scope>
</reference>
<name>A0AAU9WQZ8_9CNID</name>
<dbReference type="InterPro" id="IPR013762">
    <property type="entry name" value="Integrase-like_cat_sf"/>
</dbReference>
<dbReference type="InterPro" id="IPR052787">
    <property type="entry name" value="MAVS"/>
</dbReference>